<feature type="region of interest" description="Disordered" evidence="14">
    <location>
        <begin position="92"/>
        <end position="179"/>
    </location>
</feature>
<evidence type="ECO:0000256" key="4">
    <source>
        <dbReference type="ARBA" id="ARBA00022490"/>
    </source>
</evidence>
<keyword evidence="13" id="KW-0175">Coiled coil</keyword>
<reference evidence="16" key="3">
    <citation type="submission" date="2025-08" db="UniProtKB">
        <authorList>
            <consortium name="Ensembl"/>
        </authorList>
    </citation>
    <scope>IDENTIFICATION</scope>
</reference>
<evidence type="ECO:0000256" key="9">
    <source>
        <dbReference type="ARBA" id="ARBA00022777"/>
    </source>
</evidence>
<feature type="compositionally biased region" description="Pro residues" evidence="14">
    <location>
        <begin position="1266"/>
        <end position="1280"/>
    </location>
</feature>
<evidence type="ECO:0000313" key="18">
    <source>
        <dbReference type="VGNC" id="VGNC:94963"/>
    </source>
</evidence>
<dbReference type="InterPro" id="IPR011009">
    <property type="entry name" value="Kinase-like_dom_sf"/>
</dbReference>
<comment type="cofactor">
    <cofactor evidence="1">
        <name>Mg(2+)</name>
        <dbReference type="ChEBI" id="CHEBI:18420"/>
    </cofactor>
</comment>
<feature type="region of interest" description="Disordered" evidence="14">
    <location>
        <begin position="1717"/>
        <end position="1749"/>
    </location>
</feature>
<comment type="subcellular location">
    <subcellularLocation>
        <location evidence="2">Cytoplasm</location>
    </subcellularLocation>
</comment>
<keyword evidence="9" id="KW-0418">Kinase</keyword>
<feature type="compositionally biased region" description="Pro residues" evidence="14">
    <location>
        <begin position="126"/>
        <end position="136"/>
    </location>
</feature>
<dbReference type="Proteomes" id="UP000008227">
    <property type="component" value="Chromosome 3"/>
</dbReference>
<feature type="region of interest" description="Disordered" evidence="14">
    <location>
        <begin position="1197"/>
        <end position="1234"/>
    </location>
</feature>
<dbReference type="FunFam" id="3.10.20.90:FF:000012">
    <property type="entry name" value="Serine/threonine-protein kinase WNK1 isoform 2"/>
    <property type="match status" value="1"/>
</dbReference>
<feature type="region of interest" description="Disordered" evidence="14">
    <location>
        <begin position="1851"/>
        <end position="1871"/>
    </location>
</feature>
<evidence type="ECO:0000256" key="7">
    <source>
        <dbReference type="ARBA" id="ARBA00022679"/>
    </source>
</evidence>
<dbReference type="Pfam" id="PF00069">
    <property type="entry name" value="Pkinase"/>
    <property type="match status" value="1"/>
</dbReference>
<evidence type="ECO:0000256" key="1">
    <source>
        <dbReference type="ARBA" id="ARBA00001946"/>
    </source>
</evidence>
<feature type="region of interest" description="Disordered" evidence="14">
    <location>
        <begin position="1902"/>
        <end position="1923"/>
    </location>
</feature>
<dbReference type="GO" id="GO:0004674">
    <property type="term" value="F:protein serine/threonine kinase activity"/>
    <property type="evidence" value="ECO:0007669"/>
    <property type="project" value="UniProtKB-KW"/>
</dbReference>
<keyword evidence="10" id="KW-0067">ATP-binding</keyword>
<dbReference type="InterPro" id="IPR000719">
    <property type="entry name" value="Prot_kinase_dom"/>
</dbReference>
<evidence type="ECO:0000256" key="10">
    <source>
        <dbReference type="ARBA" id="ARBA00022840"/>
    </source>
</evidence>
<feature type="compositionally biased region" description="Basic and acidic residues" evidence="14">
    <location>
        <begin position="534"/>
        <end position="545"/>
    </location>
</feature>
<feature type="compositionally biased region" description="Acidic residues" evidence="14">
    <location>
        <begin position="169"/>
        <end position="178"/>
    </location>
</feature>
<keyword evidence="17" id="KW-1185">Reference proteome</keyword>
<feature type="region of interest" description="Disordered" evidence="14">
    <location>
        <begin position="924"/>
        <end position="955"/>
    </location>
</feature>
<dbReference type="SMART" id="SM00220">
    <property type="entry name" value="S_TKc"/>
    <property type="match status" value="1"/>
</dbReference>
<dbReference type="Pfam" id="PF24889">
    <property type="entry name" value="CCTL2_WNK"/>
    <property type="match status" value="1"/>
</dbReference>
<feature type="compositionally biased region" description="Low complexity" evidence="14">
    <location>
        <begin position="24"/>
        <end position="44"/>
    </location>
</feature>
<dbReference type="InterPro" id="IPR008271">
    <property type="entry name" value="Ser/Thr_kinase_AS"/>
</dbReference>
<evidence type="ECO:0000256" key="11">
    <source>
        <dbReference type="ARBA" id="ARBA00047899"/>
    </source>
</evidence>
<gene>
    <name evidence="16 18" type="primary">WNK2</name>
</gene>
<feature type="compositionally biased region" description="Basic and acidic residues" evidence="14">
    <location>
        <begin position="1"/>
        <end position="10"/>
    </location>
</feature>
<sequence>MDDDGGRREAPGALMEAGRGAGPAGMAEPAAVPRARAARPGPQRFLRRSVVESDQEEPPGLEAAEAPGAQPPQPLQRRVLLLCKTRRLIAERARGRPAAPAPAAPAAPPGALADPVPEPAGTQEPGPDPAPTPVPDGGPSEEEAEAAKKEDAGAPEARPELGRTRREEPEEEEDDEDDLKAVATSLDGRFLKFDIELGRGSFKTVYKGLDTETWVEVAWCELQVRDALTAGGQVRSGIRSCLAGLRQPWWGRLCVTVILCAGGCLYLKRFKVMKPKVLRSWCRQILKGLLFLHTRTPPIIHRDLKCDNIFITGPTGSVKIGDLGLATLKRASFAKSVIGTPEFMAPEMYEEHYDESVDVYAFGMCMLEMATSEYPYSECQNAAQIYRKVTCGIKPASFEKVHDPEIKEIIGECICKNKEERYEIKDLLSHAFFAEDTGVRVELAEEDHGRKSTIALRLWVEDPKKLKGKPKDNGAIEFTFDLERETPDDVAQEMIESGFFHESDVKIVAKSIRDRVALIQWRRKRIWPALQPQEQRDPGSPDKAKGPPTPLQVQVTYHSQAGPPEPEEPEADQHLLTPALPASATSLASDSTFDSGQGSTVYSDSQSSQQSVVLGSLVDGAPPPAQCVCSPPVSMSDGPVLPHSLPSLGAYQQSAVPGLSGGSIPPPTHPPLPQQHFPEPAITFAPVLPPPSAPVPTGPGQPTPPTHQPPLLAQPVPLPQVLAPQPVGALQPVPPHLPPYLAPTSQVVAPAQLKPLQMPPAPLQPLAQVPPQMPPLPVVPPIAPLATVDSLPAALPDLPATTGPAVPPPSQYFSPAVILPSLPLNAATAPLSASPALPLQAVKLPHPAGPPLAVPCRTIVPNVAATATAIPLLAVAPQGVAALSIHPAVAQLPAQPVYPAAFPQMVPSEVPPSPLHTVQTVRAAPQQPAAPMLSQPHQPQPSVARLPEQTAPAASAGSQILLGHPPPYAVDITTQVPTVPAPAAVISPPLPEALPPAAPELLPQLPGSLAPTVVAPAQSLSVQTTALLPPANLPLPSGPGVTGPCPAVQLTVEPAPEEQASQDKQPSLPQSCESYGGSDVPSGREMSDSCEGAFGGGKLEGKAARKHHRRSTRARSRQERASRPRLTILNVCNTGDKMVECQLETHNHKMVTFKFDLDGDAPDEIATYMVEHDFILQAERETFIEQMKDVMDKAEDMLSEDTDGDRGSDPGVSPPHLGTCGLGAREESRQSQANAPVYQQNVLHTGKRWFIICPVAEHPTTEAPESSPPLPLSQPNPAPCAEPLSSKEKPSFLAGPQLLSQAGPRDPPGGAPAPLMPSSPPVTAVPQDVALPATSPKPEPATAAAMQAGGPGTPQGPASEHKHPRPLVETQDAQLAAQPPGMVPEPCAPPPEAPLHPPGLRDSTSARESSTRGEPFSASASASGAPCGAPQPTLGQPLPPLPPVVGAISLATPQLPSPPMAPTAPPQPPSALESDGEGPPPRVGFVDSTIKSLDEKLRTLLYQEHVPTSSASAGTPVEAGDRDFTLEPPKGDWPCTEASGGDLALLPQHETDSSLEKVSFSAPLLFLTGYFWALPAFVLCPSPNHDFDVPTAESSLSYTLGCEGGQVAPDLPTAPNAHWVAPTIPAPPEPTDRHPQTHGAQVSGSAQKWPGQQDGSSPAKTVGRFSVVSTQDEWTLASPSSLRYSAPPDVYLDEAPHSPDMKLAVRRAQTASSIEVGMGEPMSSDSGDECPHRRPPVQKHASLPGSSGGVASDFVKKATAFLHRSSRADSPGLETPSRTGVKVPTISVTSFHSQSSYISSDNDSEIEDADIRKELQSLREKHLKEISELQSQQKQEIEALYRRLGKPLPPNLGLFHTAPPVGRRRKTSKGKLKAGKLLNPLVQQLKVVASSTGSALKRLCLGKEHSSRSSTSSLVPGPEPGPQPALHIQAQVNNSNNKKGTFTDDLHKLVDEWTSKTVGPTQLKPSLNQLKQTQKLQDMEAMAGRPPVCVPRPGDTPFGRPQTMWDRSEK</sequence>
<dbReference type="GeneTree" id="ENSGT00940000157161"/>
<dbReference type="PROSITE" id="PS00108">
    <property type="entry name" value="PROTEIN_KINASE_ST"/>
    <property type="match status" value="1"/>
</dbReference>
<feature type="compositionally biased region" description="Pro residues" evidence="14">
    <location>
        <begin position="687"/>
        <end position="708"/>
    </location>
</feature>
<accession>A0A287BPB0</accession>
<evidence type="ECO:0000256" key="3">
    <source>
        <dbReference type="ARBA" id="ARBA00012513"/>
    </source>
</evidence>
<evidence type="ECO:0000256" key="2">
    <source>
        <dbReference type="ARBA" id="ARBA00004496"/>
    </source>
</evidence>
<dbReference type="VGNC" id="VGNC:94963">
    <property type="gene designation" value="WNK2"/>
</dbReference>
<feature type="compositionally biased region" description="Pro residues" evidence="14">
    <location>
        <begin position="99"/>
        <end position="108"/>
    </location>
</feature>
<dbReference type="Ensembl" id="ENSSSCT00000062625.3">
    <property type="protein sequence ID" value="ENSSSCP00000058456.3"/>
    <property type="gene ID" value="ENSSSCG00000034154.3"/>
</dbReference>
<feature type="compositionally biased region" description="Basic residues" evidence="14">
    <location>
        <begin position="1104"/>
        <end position="1115"/>
    </location>
</feature>
<evidence type="ECO:0000256" key="8">
    <source>
        <dbReference type="ARBA" id="ARBA00022741"/>
    </source>
</evidence>
<feature type="compositionally biased region" description="Pro residues" evidence="14">
    <location>
        <begin position="1381"/>
        <end position="1397"/>
    </location>
</feature>
<dbReference type="ExpressionAtlas" id="A0A287BPB0">
    <property type="expression patterns" value="baseline and differential"/>
</dbReference>
<reference evidence="16" key="2">
    <citation type="journal article" date="2020" name="Gigascience">
        <title>An improved pig reference genome sequence to enable pig genetics and genomics research.</title>
        <authorList>
            <person name="Warr A."/>
            <person name="Affara N."/>
            <person name="Aken B."/>
            <person name="Beiki H."/>
            <person name="Bickhart D.M."/>
            <person name="Billis K."/>
            <person name="Chow W."/>
            <person name="Eory L."/>
            <person name="Finlayson H.A."/>
            <person name="Flicek P."/>
            <person name="Giron C.G."/>
            <person name="Griffin D.K."/>
            <person name="Hall R."/>
            <person name="Hannum G."/>
            <person name="Hourlier T."/>
            <person name="Howe K."/>
            <person name="Hume D.A."/>
            <person name="Izuogu O."/>
            <person name="Kim K."/>
            <person name="Koren S."/>
            <person name="Liu H."/>
            <person name="Manchanda N."/>
            <person name="Martin F.J."/>
            <person name="Nonneman D.J."/>
            <person name="O'Connor R.E."/>
            <person name="Phillippy A.M."/>
            <person name="Rohrer G.A."/>
            <person name="Rosen B.D."/>
            <person name="Rund L.A."/>
            <person name="Sargent C.A."/>
            <person name="Schook L.B."/>
            <person name="Schroeder S.G."/>
            <person name="Schwartz A.S."/>
            <person name="Skinner B.M."/>
            <person name="Talbot R."/>
            <person name="Tseng E."/>
            <person name="Tuggle C.K."/>
            <person name="Watson M."/>
            <person name="Smith T.P.L."/>
            <person name="Archibald A.L."/>
        </authorList>
    </citation>
    <scope>NUCLEOTIDE SEQUENCE [LARGE SCALE GENOMIC DNA]</scope>
    <source>
        <strain evidence="16">Duroc</strain>
    </source>
</reference>
<dbReference type="Gene3D" id="3.30.200.20">
    <property type="entry name" value="Phosphorylase Kinase, domain 1"/>
    <property type="match status" value="1"/>
</dbReference>
<feature type="region of interest" description="Disordered" evidence="14">
    <location>
        <begin position="585"/>
        <end position="607"/>
    </location>
</feature>
<feature type="region of interest" description="Disordered" evidence="14">
    <location>
        <begin position="682"/>
        <end position="714"/>
    </location>
</feature>
<evidence type="ECO:0000256" key="14">
    <source>
        <dbReference type="SAM" id="MobiDB-lite"/>
    </source>
</evidence>
<feature type="region of interest" description="Disordered" evidence="14">
    <location>
        <begin position="529"/>
        <end position="551"/>
    </location>
</feature>
<dbReference type="Bgee" id="ENSSSCG00000034154">
    <property type="expression patterns" value="Expressed in prefrontal cortex and 33 other cell types or tissues"/>
</dbReference>
<evidence type="ECO:0000313" key="17">
    <source>
        <dbReference type="Proteomes" id="UP000008227"/>
    </source>
</evidence>
<evidence type="ECO:0000256" key="13">
    <source>
        <dbReference type="SAM" id="Coils"/>
    </source>
</evidence>
<protein>
    <recommendedName>
        <fullName evidence="3">non-specific serine/threonine protein kinase</fullName>
        <ecNumber evidence="3">2.7.11.1</ecNumber>
    </recommendedName>
</protein>
<dbReference type="PANTHER" id="PTHR13902">
    <property type="entry name" value="SERINE/THREONINE-PROTEIN KINASE WNK WITH NO LYSINE -RELATED"/>
    <property type="match status" value="1"/>
</dbReference>
<evidence type="ECO:0000256" key="5">
    <source>
        <dbReference type="ARBA" id="ARBA00022527"/>
    </source>
</evidence>
<proteinExistence type="predicted"/>
<comment type="catalytic activity">
    <reaction evidence="12">
        <text>L-seryl-[protein] + ATP = O-phospho-L-seryl-[protein] + ADP + H(+)</text>
        <dbReference type="Rhea" id="RHEA:17989"/>
        <dbReference type="Rhea" id="RHEA-COMP:9863"/>
        <dbReference type="Rhea" id="RHEA-COMP:11604"/>
        <dbReference type="ChEBI" id="CHEBI:15378"/>
        <dbReference type="ChEBI" id="CHEBI:29999"/>
        <dbReference type="ChEBI" id="CHEBI:30616"/>
        <dbReference type="ChEBI" id="CHEBI:83421"/>
        <dbReference type="ChEBI" id="CHEBI:456216"/>
        <dbReference type="EC" id="2.7.11.1"/>
    </reaction>
</comment>
<dbReference type="Gene3D" id="3.10.20.90">
    <property type="entry name" value="Phosphatidylinositol 3-kinase Catalytic Subunit, Chain A, domain 1"/>
    <property type="match status" value="2"/>
</dbReference>
<feature type="coiled-coil region" evidence="13">
    <location>
        <begin position="1812"/>
        <end position="1843"/>
    </location>
</feature>
<dbReference type="Pfam" id="PF12202">
    <property type="entry name" value="OSR1_C"/>
    <property type="match status" value="1"/>
</dbReference>
<keyword evidence="5" id="KW-0723">Serine/threonine-protein kinase</keyword>
<reference evidence="16" key="4">
    <citation type="submission" date="2025-09" db="UniProtKB">
        <authorList>
            <consortium name="Ensembl"/>
        </authorList>
    </citation>
    <scope>IDENTIFICATION</scope>
</reference>
<dbReference type="Gene3D" id="1.10.510.10">
    <property type="entry name" value="Transferase(Phosphotransferase) domain 1"/>
    <property type="match status" value="1"/>
</dbReference>
<dbReference type="InterPro" id="IPR050588">
    <property type="entry name" value="WNK_Ser-Thr_kinase"/>
</dbReference>
<evidence type="ECO:0000256" key="6">
    <source>
        <dbReference type="ARBA" id="ARBA00022553"/>
    </source>
</evidence>
<feature type="region of interest" description="Disordered" evidence="14">
    <location>
        <begin position="1260"/>
        <end position="1486"/>
    </location>
</feature>
<organism evidence="16 17">
    <name type="scientific">Sus scrofa</name>
    <name type="common">Pig</name>
    <dbReference type="NCBI Taxonomy" id="9823"/>
    <lineage>
        <taxon>Eukaryota</taxon>
        <taxon>Metazoa</taxon>
        <taxon>Chordata</taxon>
        <taxon>Craniata</taxon>
        <taxon>Vertebrata</taxon>
        <taxon>Euteleostomi</taxon>
        <taxon>Mammalia</taxon>
        <taxon>Eutheria</taxon>
        <taxon>Laurasiatheria</taxon>
        <taxon>Artiodactyla</taxon>
        <taxon>Suina</taxon>
        <taxon>Suidae</taxon>
        <taxon>Sus</taxon>
    </lineage>
</organism>
<dbReference type="PROSITE" id="PS50011">
    <property type="entry name" value="PROTEIN_KINASE_DOM"/>
    <property type="match status" value="1"/>
</dbReference>
<feature type="compositionally biased region" description="Low complexity" evidence="14">
    <location>
        <begin position="1417"/>
        <end position="1436"/>
    </location>
</feature>
<dbReference type="GO" id="GO:0005524">
    <property type="term" value="F:ATP binding"/>
    <property type="evidence" value="ECO:0007669"/>
    <property type="project" value="UniProtKB-KW"/>
</dbReference>
<reference evidence="17" key="1">
    <citation type="submission" date="2009-11" db="EMBL/GenBank/DDBJ databases">
        <authorList>
            <consortium name="Porcine genome sequencing project"/>
        </authorList>
    </citation>
    <scope>NUCLEOTIDE SEQUENCE [LARGE SCALE GENOMIC DNA]</scope>
    <source>
        <strain evidence="17">Duroc</strain>
    </source>
</reference>
<dbReference type="EC" id="2.7.11.1" evidence="3"/>
<evidence type="ECO:0000313" key="16">
    <source>
        <dbReference type="Ensembl" id="ENSSSCP00000058456.3"/>
    </source>
</evidence>
<dbReference type="InterPro" id="IPR056865">
    <property type="entry name" value="CCTL2_WNK"/>
</dbReference>
<feature type="compositionally biased region" description="Pro residues" evidence="14">
    <location>
        <begin position="1305"/>
        <end position="1320"/>
    </location>
</feature>
<dbReference type="FunFam" id="3.10.20.90:FF:000007">
    <property type="entry name" value="Serine/threonine-protein kinase WNK1 isoform 1"/>
    <property type="match status" value="1"/>
</dbReference>
<keyword evidence="6" id="KW-0597">Phosphoprotein</keyword>
<feature type="compositionally biased region" description="Polar residues" evidence="14">
    <location>
        <begin position="1062"/>
        <end position="1073"/>
    </location>
</feature>
<feature type="region of interest" description="Disordered" evidence="14">
    <location>
        <begin position="1"/>
        <end position="78"/>
    </location>
</feature>
<dbReference type="FunFam" id="3.30.200.20:FF:000494">
    <property type="entry name" value="serine/threonine-protein kinase WNK2 isoform X2"/>
    <property type="match status" value="1"/>
</dbReference>
<evidence type="ECO:0000256" key="12">
    <source>
        <dbReference type="ARBA" id="ARBA00048679"/>
    </source>
</evidence>
<feature type="domain" description="Protein kinase" evidence="15">
    <location>
        <begin position="191"/>
        <end position="433"/>
    </location>
</feature>
<keyword evidence="8" id="KW-0547">Nucleotide-binding</keyword>
<keyword evidence="4" id="KW-0963">Cytoplasm</keyword>
<feature type="region of interest" description="Disordered" evidence="14">
    <location>
        <begin position="1978"/>
        <end position="2010"/>
    </location>
</feature>
<evidence type="ECO:0000259" key="15">
    <source>
        <dbReference type="PROSITE" id="PS50011"/>
    </source>
</evidence>
<dbReference type="FunFam" id="1.10.510.10:FF:000006">
    <property type="entry name" value="Serine/threonine-protein kinase WNK1 isoform 2"/>
    <property type="match status" value="1"/>
</dbReference>
<feature type="compositionally biased region" description="Basic residues" evidence="14">
    <location>
        <begin position="1862"/>
        <end position="1871"/>
    </location>
</feature>
<name>A0A287BPB0_PIG</name>
<comment type="catalytic activity">
    <reaction evidence="11">
        <text>L-threonyl-[protein] + ATP = O-phospho-L-threonyl-[protein] + ADP + H(+)</text>
        <dbReference type="Rhea" id="RHEA:46608"/>
        <dbReference type="Rhea" id="RHEA-COMP:11060"/>
        <dbReference type="Rhea" id="RHEA-COMP:11605"/>
        <dbReference type="ChEBI" id="CHEBI:15378"/>
        <dbReference type="ChEBI" id="CHEBI:30013"/>
        <dbReference type="ChEBI" id="CHEBI:30616"/>
        <dbReference type="ChEBI" id="CHEBI:61977"/>
        <dbReference type="ChEBI" id="CHEBI:456216"/>
        <dbReference type="EC" id="2.7.11.1"/>
    </reaction>
</comment>
<feature type="compositionally biased region" description="Pro residues" evidence="14">
    <location>
        <begin position="1455"/>
        <end position="1469"/>
    </location>
</feature>
<feature type="compositionally biased region" description="Low complexity" evidence="14">
    <location>
        <begin position="1444"/>
        <end position="1454"/>
    </location>
</feature>
<dbReference type="GO" id="GO:0005737">
    <property type="term" value="C:cytoplasm"/>
    <property type="evidence" value="ECO:0007669"/>
    <property type="project" value="UniProtKB-SubCell"/>
</dbReference>
<feature type="region of interest" description="Disordered" evidence="14">
    <location>
        <begin position="1053"/>
        <end position="1122"/>
    </location>
</feature>
<feature type="region of interest" description="Disordered" evidence="14">
    <location>
        <begin position="1625"/>
        <end position="1662"/>
    </location>
</feature>
<dbReference type="SUPFAM" id="SSF56112">
    <property type="entry name" value="Protein kinase-like (PK-like)"/>
    <property type="match status" value="1"/>
</dbReference>
<dbReference type="InterPro" id="IPR024678">
    <property type="entry name" value="Kinase_OSR1/WNK_CCT"/>
</dbReference>
<keyword evidence="7" id="KW-0808">Transferase</keyword>
<feature type="compositionally biased region" description="Basic and acidic residues" evidence="14">
    <location>
        <begin position="145"/>
        <end position="168"/>
    </location>
</feature>